<dbReference type="InterPro" id="IPR005119">
    <property type="entry name" value="LysR_subst-bd"/>
</dbReference>
<dbReference type="Proteomes" id="UP001595443">
    <property type="component" value="Unassembled WGS sequence"/>
</dbReference>
<keyword evidence="2" id="KW-0805">Transcription regulation</keyword>
<sequence length="314" mass="33789">MKGLEAVTLKQLRALAAVARSGSITAAADMLSLTPPAVHLQIKALEGIAQSKLLQRSSDTAGSQLTQAGHALLVAAERIEAHLSQGLGQVQALAEGHAGKVTIGVVSTGKYFAPRLVKRLMDRFPEIEIVLRVGNRTEVVADLDRGAVDMAIMGRPPRQPDVVAEQLGPHPHGIIAPPDHPLARAAQVEIADLVRETFLGREEGSGTRILMTRYLDRIGEGQIIDTVEMGSNETIKQAVIAGLGLALISLHTVTDELEFGRLALVRAPGLPILRHWFLVWPSDTPMGPAGERIYQEIVRMGGDFLPGSLENFYK</sequence>
<evidence type="ECO:0000256" key="2">
    <source>
        <dbReference type="ARBA" id="ARBA00023015"/>
    </source>
</evidence>
<proteinExistence type="inferred from homology"/>
<dbReference type="EMBL" id="JBHRSK010000004">
    <property type="protein sequence ID" value="MFC2967458.1"/>
    <property type="molecule type" value="Genomic_DNA"/>
</dbReference>
<comment type="similarity">
    <text evidence="1">Belongs to the LysR transcriptional regulatory family.</text>
</comment>
<dbReference type="Gene3D" id="1.10.10.10">
    <property type="entry name" value="Winged helix-like DNA-binding domain superfamily/Winged helix DNA-binding domain"/>
    <property type="match status" value="1"/>
</dbReference>
<dbReference type="PROSITE" id="PS50931">
    <property type="entry name" value="HTH_LYSR"/>
    <property type="match status" value="1"/>
</dbReference>
<evidence type="ECO:0000313" key="8">
    <source>
        <dbReference type="EMBL" id="MFC2967458.1"/>
    </source>
</evidence>
<dbReference type="Gene3D" id="3.40.190.10">
    <property type="entry name" value="Periplasmic binding protein-like II"/>
    <property type="match status" value="2"/>
</dbReference>
<keyword evidence="4" id="KW-0804">Transcription</keyword>
<evidence type="ECO:0000256" key="3">
    <source>
        <dbReference type="ARBA" id="ARBA00023125"/>
    </source>
</evidence>
<dbReference type="SUPFAM" id="SSF46785">
    <property type="entry name" value="Winged helix' DNA-binding domain"/>
    <property type="match status" value="1"/>
</dbReference>
<reference evidence="9" key="1">
    <citation type="journal article" date="2019" name="Int. J. Syst. Evol. Microbiol.">
        <title>The Global Catalogue of Microorganisms (GCM) 10K type strain sequencing project: providing services to taxonomists for standard genome sequencing and annotation.</title>
        <authorList>
            <consortium name="The Broad Institute Genomics Platform"/>
            <consortium name="The Broad Institute Genome Sequencing Center for Infectious Disease"/>
            <person name="Wu L."/>
            <person name="Ma J."/>
        </authorList>
    </citation>
    <scope>NUCLEOTIDE SEQUENCE [LARGE SCALE GENOMIC DNA]</scope>
    <source>
        <strain evidence="9">KCTC 62192</strain>
    </source>
</reference>
<dbReference type="PANTHER" id="PTHR30126:SF5">
    <property type="entry name" value="HTH-TYPE TRANSCRIPTIONAL ACTIVATOR CMPR"/>
    <property type="match status" value="1"/>
</dbReference>
<protein>
    <recommendedName>
        <fullName evidence="5">HTH-type transcriptional regulator CbbR</fullName>
    </recommendedName>
    <alternativeName>
        <fullName evidence="6">RuBisCO operon transcriptional regulator</fullName>
    </alternativeName>
</protein>
<accession>A0ABV7AEW2</accession>
<evidence type="ECO:0000256" key="1">
    <source>
        <dbReference type="ARBA" id="ARBA00009437"/>
    </source>
</evidence>
<dbReference type="InterPro" id="IPR000847">
    <property type="entry name" value="LysR_HTH_N"/>
</dbReference>
<dbReference type="PANTHER" id="PTHR30126">
    <property type="entry name" value="HTH-TYPE TRANSCRIPTIONAL REGULATOR"/>
    <property type="match status" value="1"/>
</dbReference>
<comment type="caution">
    <text evidence="8">The sequence shown here is derived from an EMBL/GenBank/DDBJ whole genome shotgun (WGS) entry which is preliminary data.</text>
</comment>
<gene>
    <name evidence="8" type="primary">cbbR</name>
    <name evidence="8" type="ORF">ACFOES_05070</name>
</gene>
<evidence type="ECO:0000256" key="4">
    <source>
        <dbReference type="ARBA" id="ARBA00023163"/>
    </source>
</evidence>
<keyword evidence="9" id="KW-1185">Reference proteome</keyword>
<dbReference type="RefSeq" id="WP_377832093.1">
    <property type="nucleotide sequence ID" value="NZ_JBHRSK010000004.1"/>
</dbReference>
<evidence type="ECO:0000313" key="9">
    <source>
        <dbReference type="Proteomes" id="UP001595443"/>
    </source>
</evidence>
<dbReference type="InterPro" id="IPR036390">
    <property type="entry name" value="WH_DNA-bd_sf"/>
</dbReference>
<keyword evidence="3" id="KW-0238">DNA-binding</keyword>
<dbReference type="InterPro" id="IPR036388">
    <property type="entry name" value="WH-like_DNA-bd_sf"/>
</dbReference>
<name>A0ABV7AEW2_9RHOB</name>
<evidence type="ECO:0000256" key="6">
    <source>
        <dbReference type="ARBA" id="ARBA00043141"/>
    </source>
</evidence>
<dbReference type="Pfam" id="PF03466">
    <property type="entry name" value="LysR_substrate"/>
    <property type="match status" value="1"/>
</dbReference>
<evidence type="ECO:0000256" key="5">
    <source>
        <dbReference type="ARBA" id="ARBA00039279"/>
    </source>
</evidence>
<dbReference type="SUPFAM" id="SSF53850">
    <property type="entry name" value="Periplasmic binding protein-like II"/>
    <property type="match status" value="1"/>
</dbReference>
<organism evidence="8 9">
    <name type="scientific">Acidimangrovimonas pyrenivorans</name>
    <dbReference type="NCBI Taxonomy" id="2030798"/>
    <lineage>
        <taxon>Bacteria</taxon>
        <taxon>Pseudomonadati</taxon>
        <taxon>Pseudomonadota</taxon>
        <taxon>Alphaproteobacteria</taxon>
        <taxon>Rhodobacterales</taxon>
        <taxon>Paracoccaceae</taxon>
        <taxon>Acidimangrovimonas</taxon>
    </lineage>
</organism>
<dbReference type="Pfam" id="PF00126">
    <property type="entry name" value="HTH_1"/>
    <property type="match status" value="1"/>
</dbReference>
<feature type="domain" description="HTH lysR-type" evidence="7">
    <location>
        <begin position="7"/>
        <end position="66"/>
    </location>
</feature>
<evidence type="ECO:0000259" key="7">
    <source>
        <dbReference type="PROSITE" id="PS50931"/>
    </source>
</evidence>
<dbReference type="NCBIfam" id="NF045990">
    <property type="entry name" value="TransRegCbbRRhodb"/>
    <property type="match status" value="1"/>
</dbReference>